<reference evidence="1 2" key="1">
    <citation type="submission" date="2019-03" db="EMBL/GenBank/DDBJ databases">
        <authorList>
            <consortium name="Pathogen Informatics"/>
        </authorList>
    </citation>
    <scope>NUCLEOTIDE SEQUENCE [LARGE SCALE GENOMIC DNA]</scope>
    <source>
        <strain evidence="1 2">NCTC12282</strain>
    </source>
</reference>
<dbReference type="RefSeq" id="WP_134531098.1">
    <property type="nucleotide sequence ID" value="NZ_CAADJA010000002.1"/>
</dbReference>
<dbReference type="InterPro" id="IPR036086">
    <property type="entry name" value="ParB/Sulfiredoxin_sf"/>
</dbReference>
<gene>
    <name evidence="1" type="ORF">NCTC12282_02377</name>
</gene>
<accession>A0A484ZIE3</accession>
<name>A0A484ZIE3_9GAMM</name>
<organism evidence="1 2">
    <name type="scientific">Budvicia aquatica</name>
    <dbReference type="NCBI Taxonomy" id="82979"/>
    <lineage>
        <taxon>Bacteria</taxon>
        <taxon>Pseudomonadati</taxon>
        <taxon>Pseudomonadota</taxon>
        <taxon>Gammaproteobacteria</taxon>
        <taxon>Enterobacterales</taxon>
        <taxon>Budviciaceae</taxon>
        <taxon>Budvicia</taxon>
    </lineage>
</organism>
<evidence type="ECO:0000313" key="1">
    <source>
        <dbReference type="EMBL" id="VFS47441.1"/>
    </source>
</evidence>
<proteinExistence type="predicted"/>
<dbReference type="EMBL" id="CAADJA010000002">
    <property type="protein sequence ID" value="VFS47441.1"/>
    <property type="molecule type" value="Genomic_DNA"/>
</dbReference>
<dbReference type="Gene3D" id="3.90.1530.10">
    <property type="entry name" value="Conserved hypothetical protein from pyrococcus furiosus pfu- 392566-001, ParB domain"/>
    <property type="match status" value="1"/>
</dbReference>
<evidence type="ECO:0000313" key="2">
    <source>
        <dbReference type="Proteomes" id="UP000373449"/>
    </source>
</evidence>
<dbReference type="CDD" id="cd16387">
    <property type="entry name" value="ParB_N_Srx"/>
    <property type="match status" value="1"/>
</dbReference>
<sequence>MSRKDFTVQHDVAIDDILLDHQNPRIRSGDDQDDCIARVLRKEEQMLRLMASIAVDGLSTMPILVMPTDDGKWVVKDGNRRITALKLLNKPELCQLTTLRGKIRNIRKNNLKNIPTKIDCHSSSNEEAIAKEVIARHSGALGGAGQLDWSAYLRTVYLLSNNHSSEYKRAGQYLFWAESNKIPVEDDFPITNINRFFNESNLSLLGFKVTQNELEPILPEDKIIGMAYKVIGDFYSKRKSVNDVFTPEQAKIYLDEVRESVGIHKVIDVPDNW</sequence>
<protein>
    <submittedName>
        <fullName evidence="1">Uncharacterized protein</fullName>
    </submittedName>
</protein>
<dbReference type="Proteomes" id="UP000373449">
    <property type="component" value="Unassembled WGS sequence"/>
</dbReference>
<dbReference type="AlphaFoldDB" id="A0A484ZIE3"/>
<dbReference type="SUPFAM" id="SSF110849">
    <property type="entry name" value="ParB/Sulfiredoxin"/>
    <property type="match status" value="1"/>
</dbReference>